<dbReference type="Gene3D" id="3.30.470.20">
    <property type="entry name" value="ATP-grasp fold, B domain"/>
    <property type="match status" value="1"/>
</dbReference>
<dbReference type="InterPro" id="IPR013815">
    <property type="entry name" value="ATP_grasp_subdomain_1"/>
</dbReference>
<dbReference type="KEGG" id="mama:GII36_04985"/>
<organism evidence="3 4">
    <name type="scientific">Candidatus Mycosynbacter amalyticus</name>
    <dbReference type="NCBI Taxonomy" id="2665156"/>
    <lineage>
        <taxon>Bacteria</taxon>
        <taxon>Candidatus Saccharimonadota</taxon>
        <taxon>Candidatus Saccharimonadota incertae sedis</taxon>
        <taxon>Candidatus Mycosynbacter</taxon>
    </lineage>
</organism>
<dbReference type="Pfam" id="PF08443">
    <property type="entry name" value="RimK"/>
    <property type="match status" value="1"/>
</dbReference>
<dbReference type="Gene3D" id="3.30.1490.20">
    <property type="entry name" value="ATP-grasp fold, A domain"/>
    <property type="match status" value="1"/>
</dbReference>
<dbReference type="SUPFAM" id="SSF56059">
    <property type="entry name" value="Glutathione synthetase ATP-binding domain-like"/>
    <property type="match status" value="1"/>
</dbReference>
<protein>
    <submittedName>
        <fullName evidence="3">ATP-grasp domain-containing protein</fullName>
    </submittedName>
</protein>
<evidence type="ECO:0000313" key="4">
    <source>
        <dbReference type="Proteomes" id="UP001059824"/>
    </source>
</evidence>
<gene>
    <name evidence="3" type="ORF">GII36_04985</name>
</gene>
<dbReference type="GO" id="GO:0046872">
    <property type="term" value="F:metal ion binding"/>
    <property type="evidence" value="ECO:0007669"/>
    <property type="project" value="InterPro"/>
</dbReference>
<dbReference type="PANTHER" id="PTHR21621:SF0">
    <property type="entry name" value="BETA-CITRYLGLUTAMATE SYNTHASE B-RELATED"/>
    <property type="match status" value="1"/>
</dbReference>
<evidence type="ECO:0000259" key="2">
    <source>
        <dbReference type="PROSITE" id="PS50975"/>
    </source>
</evidence>
<dbReference type="EMBL" id="CP045921">
    <property type="protein sequence ID" value="QHN43175.1"/>
    <property type="molecule type" value="Genomic_DNA"/>
</dbReference>
<dbReference type="GO" id="GO:0005524">
    <property type="term" value="F:ATP binding"/>
    <property type="evidence" value="ECO:0007669"/>
    <property type="project" value="UniProtKB-UniRule"/>
</dbReference>
<reference evidence="3" key="1">
    <citation type="journal article" date="2021" name="Nat. Microbiol.">
        <title>Cocultivation of an ultrasmall environmental parasitic bacterium with lytic ability against bacteria associated with wastewater foams.</title>
        <authorList>
            <person name="Batinovic S."/>
            <person name="Rose J.J.A."/>
            <person name="Ratcliffe J."/>
            <person name="Seviour R.J."/>
            <person name="Petrovski S."/>
        </authorList>
    </citation>
    <scope>NUCLEOTIDE SEQUENCE</scope>
    <source>
        <strain evidence="3">JR1</strain>
    </source>
</reference>
<evidence type="ECO:0000313" key="3">
    <source>
        <dbReference type="EMBL" id="QHN43175.1"/>
    </source>
</evidence>
<dbReference type="Proteomes" id="UP001059824">
    <property type="component" value="Chromosome"/>
</dbReference>
<dbReference type="AlphaFoldDB" id="A0A857MMU9"/>
<dbReference type="InterPro" id="IPR011761">
    <property type="entry name" value="ATP-grasp"/>
</dbReference>
<keyword evidence="1" id="KW-0067">ATP-binding</keyword>
<keyword evidence="4" id="KW-1185">Reference proteome</keyword>
<dbReference type="GO" id="GO:0005737">
    <property type="term" value="C:cytoplasm"/>
    <property type="evidence" value="ECO:0007669"/>
    <property type="project" value="TreeGrafter"/>
</dbReference>
<dbReference type="PROSITE" id="PS50975">
    <property type="entry name" value="ATP_GRASP"/>
    <property type="match status" value="1"/>
</dbReference>
<dbReference type="GO" id="GO:0018169">
    <property type="term" value="F:ribosomal S6-glutamic acid ligase activity"/>
    <property type="evidence" value="ECO:0007669"/>
    <property type="project" value="TreeGrafter"/>
</dbReference>
<accession>A0A857MMU9</accession>
<keyword evidence="1" id="KW-0547">Nucleotide-binding</keyword>
<feature type="domain" description="ATP-grasp" evidence="2">
    <location>
        <begin position="95"/>
        <end position="274"/>
    </location>
</feature>
<dbReference type="PANTHER" id="PTHR21621">
    <property type="entry name" value="RIBOSOMAL PROTEIN S6 MODIFICATION PROTEIN"/>
    <property type="match status" value="1"/>
</dbReference>
<dbReference type="InterPro" id="IPR013651">
    <property type="entry name" value="ATP-grasp_RimK-type"/>
</dbReference>
<dbReference type="GO" id="GO:0009432">
    <property type="term" value="P:SOS response"/>
    <property type="evidence" value="ECO:0007669"/>
    <property type="project" value="TreeGrafter"/>
</dbReference>
<dbReference type="RefSeq" id="WP_313900706.1">
    <property type="nucleotide sequence ID" value="NZ_CP045921.1"/>
</dbReference>
<proteinExistence type="predicted"/>
<evidence type="ECO:0000256" key="1">
    <source>
        <dbReference type="PROSITE-ProRule" id="PRU00409"/>
    </source>
</evidence>
<sequence>MTQNTKKLAIVTANAASTGSNLLATTARRLGYEPLVCLADDKNAASIIDAADAVIYRRSPKTVELYKNIAMHLTNRSHKQSLLRSLESFSKCDSYTILSRAHVPMPKSEIVTKVLPPPWLPGVVKAAVGNKGLGVTLVKTIDEYNTAVAKCLDAENECLYQEYIEESRGADKRVIVCGSRCVAAMRRIAQPGEFRANIHLGAAASTYEPSSQEKEIAIAAVDALELPYAGVDIIDSDEGPLVLEVNPSPGYAISEITGVDIAKEIIEHIMNEANA</sequence>
<name>A0A857MMU9_9BACT</name>